<accession>A0A9X4KWY6</accession>
<evidence type="ECO:0000313" key="1">
    <source>
        <dbReference type="EMBL" id="MDG0809754.1"/>
    </source>
</evidence>
<dbReference type="AlphaFoldDB" id="A0A9X4KWY6"/>
<gene>
    <name evidence="1" type="ORF">OMP40_10700</name>
</gene>
<dbReference type="Gene3D" id="1.25.40.290">
    <property type="entry name" value="ARM repeat domains"/>
    <property type="match status" value="1"/>
</dbReference>
<comment type="caution">
    <text evidence="1">The sequence shown here is derived from an EMBL/GenBank/DDBJ whole genome shotgun (WGS) entry which is preliminary data.</text>
</comment>
<keyword evidence="2" id="KW-1185">Reference proteome</keyword>
<evidence type="ECO:0000313" key="2">
    <source>
        <dbReference type="Proteomes" id="UP001153404"/>
    </source>
</evidence>
<sequence>MAEPLKNMYDEAFLKEFGARVARAWQPFDTERFVSLSLADGWEALALKGRMRRISLSLGAVLPDDYERALDILEGIAGECRGFPYLFFPDFVEVFGLSHWDRSVRALALFTRSSSAEFAVRPFIKQDPVRMMAQMLAWSANPDEHVRRLASEGCRPRLPWADALPAFKRDPSPILPILEALKADPSEYVRRSVANNLNDISKDHPGLVMELAARWHGDNPQTDALLRHACRGLIRGRADEDAMRLFGLLPAPEAVVRTWTVTPEAAAIGDSVTVAYAVELSLPEAESRKLRLELAVTYPRSAEGSGYRKLFRLAEREIAGGAGIEGTRKLSFKDLSTRRHYPGTHTLALVVNGKETATTSVALEAAKEAAP</sequence>
<dbReference type="Pfam" id="PF08713">
    <property type="entry name" value="DNA_alkylation"/>
    <property type="match status" value="1"/>
</dbReference>
<dbReference type="SUPFAM" id="SSF48371">
    <property type="entry name" value="ARM repeat"/>
    <property type="match status" value="1"/>
</dbReference>
<dbReference type="EMBL" id="JAPDIA010000003">
    <property type="protein sequence ID" value="MDG0809754.1"/>
    <property type="molecule type" value="Genomic_DNA"/>
</dbReference>
<name>A0A9X4KWY6_9BACL</name>
<dbReference type="Proteomes" id="UP001153404">
    <property type="component" value="Unassembled WGS sequence"/>
</dbReference>
<reference evidence="1" key="1">
    <citation type="submission" date="2022-10" db="EMBL/GenBank/DDBJ databases">
        <title>Comparative genomic analysis of Cohnella hashimotonis sp. nov., isolated from the International Space Station.</title>
        <authorList>
            <person name="Simpson A."/>
            <person name="Venkateswaran K."/>
        </authorList>
    </citation>
    <scope>NUCLEOTIDE SEQUENCE</scope>
    <source>
        <strain evidence="1">DSM 28161</strain>
    </source>
</reference>
<proteinExistence type="predicted"/>
<evidence type="ECO:0008006" key="3">
    <source>
        <dbReference type="Google" id="ProtNLM"/>
    </source>
</evidence>
<dbReference type="RefSeq" id="WP_277531227.1">
    <property type="nucleotide sequence ID" value="NZ_JAPDIA010000003.1"/>
</dbReference>
<protein>
    <recommendedName>
        <fullName evidence="3">DNA alkylation repair protein</fullName>
    </recommendedName>
</protein>
<organism evidence="1 2">
    <name type="scientific">Cohnella rhizosphaerae</name>
    <dbReference type="NCBI Taxonomy" id="1457232"/>
    <lineage>
        <taxon>Bacteria</taxon>
        <taxon>Bacillati</taxon>
        <taxon>Bacillota</taxon>
        <taxon>Bacilli</taxon>
        <taxon>Bacillales</taxon>
        <taxon>Paenibacillaceae</taxon>
        <taxon>Cohnella</taxon>
    </lineage>
</organism>
<dbReference type="InterPro" id="IPR016024">
    <property type="entry name" value="ARM-type_fold"/>
</dbReference>
<dbReference type="InterPro" id="IPR014825">
    <property type="entry name" value="DNA_alkylation"/>
</dbReference>